<dbReference type="PRINTS" id="PR00178">
    <property type="entry name" value="FATTYACIDBP"/>
</dbReference>
<gene>
    <name evidence="1" type="ORF">CDAUBV1_LOCUS14433</name>
</gene>
<dbReference type="InterPro" id="IPR000463">
    <property type="entry name" value="Fatty_acid-bd"/>
</dbReference>
<dbReference type="Gene3D" id="2.40.128.20">
    <property type="match status" value="1"/>
</dbReference>
<sequence>MAKLAGTWHFVSHENVHNFIEKVGGEVGEFIEESAAEEPKMTITFPDHEHVVFHFRHPDGKEDEEKCKFGVPCEHSSSHGKKFKSVLAKVCDHCMVSDLQDTAHPAHTIFELYGHELHIISKAGDVTAVTKYARG</sequence>
<evidence type="ECO:0000313" key="2">
    <source>
        <dbReference type="Proteomes" id="UP001497525"/>
    </source>
</evidence>
<comment type="caution">
    <text evidence="1">The sequence shown here is derived from an EMBL/GenBank/DDBJ whole genome shotgun (WGS) entry which is preliminary data.</text>
</comment>
<accession>A0AAV2TT30</accession>
<dbReference type="EMBL" id="CAXLJL010000600">
    <property type="protein sequence ID" value="CAL5139409.1"/>
    <property type="molecule type" value="Genomic_DNA"/>
</dbReference>
<reference evidence="1" key="1">
    <citation type="submission" date="2024-06" db="EMBL/GenBank/DDBJ databases">
        <authorList>
            <person name="Liu X."/>
            <person name="Lenzi L."/>
            <person name="Haldenby T S."/>
            <person name="Uol C."/>
        </authorList>
    </citation>
    <scope>NUCLEOTIDE SEQUENCE</scope>
</reference>
<evidence type="ECO:0000313" key="1">
    <source>
        <dbReference type="EMBL" id="CAL5139409.1"/>
    </source>
</evidence>
<dbReference type="Proteomes" id="UP001497525">
    <property type="component" value="Unassembled WGS sequence"/>
</dbReference>
<dbReference type="SUPFAM" id="SSF50814">
    <property type="entry name" value="Lipocalins"/>
    <property type="match status" value="1"/>
</dbReference>
<proteinExistence type="predicted"/>
<protein>
    <submittedName>
        <fullName evidence="1">Uncharacterized protein</fullName>
    </submittedName>
</protein>
<name>A0AAV2TT30_CALDB</name>
<dbReference type="InterPro" id="IPR012674">
    <property type="entry name" value="Calycin"/>
</dbReference>
<dbReference type="AlphaFoldDB" id="A0AAV2TT30"/>
<organism evidence="1 2">
    <name type="scientific">Calicophoron daubneyi</name>
    <name type="common">Rumen fluke</name>
    <name type="synonym">Paramphistomum daubneyi</name>
    <dbReference type="NCBI Taxonomy" id="300641"/>
    <lineage>
        <taxon>Eukaryota</taxon>
        <taxon>Metazoa</taxon>
        <taxon>Spiralia</taxon>
        <taxon>Lophotrochozoa</taxon>
        <taxon>Platyhelminthes</taxon>
        <taxon>Trematoda</taxon>
        <taxon>Digenea</taxon>
        <taxon>Plagiorchiida</taxon>
        <taxon>Pronocephalata</taxon>
        <taxon>Paramphistomoidea</taxon>
        <taxon>Paramphistomidae</taxon>
        <taxon>Calicophoron</taxon>
    </lineage>
</organism>
<dbReference type="GO" id="GO:0008289">
    <property type="term" value="F:lipid binding"/>
    <property type="evidence" value="ECO:0007669"/>
    <property type="project" value="UniProtKB-KW"/>
</dbReference>